<keyword evidence="2" id="KW-1185">Reference proteome</keyword>
<evidence type="ECO:0000313" key="1">
    <source>
        <dbReference type="EMBL" id="NJB72608.1"/>
    </source>
</evidence>
<evidence type="ECO:0000313" key="2">
    <source>
        <dbReference type="Proteomes" id="UP000590442"/>
    </source>
</evidence>
<gene>
    <name evidence="1" type="ORF">GGR42_003099</name>
</gene>
<dbReference type="EMBL" id="JAATJJ010000002">
    <property type="protein sequence ID" value="NJB72608.1"/>
    <property type="molecule type" value="Genomic_DNA"/>
</dbReference>
<proteinExistence type="predicted"/>
<sequence>MKTLEPDAELIKDALLNNYYKSRRTNKMFFNDNKISLLTTPKQGVKTLEVFKSSYYLSYVTNDMSTKNIEDNTVKGKNRYRWQAINKFPYILDPAKKINRIKPLETSNFSNHIGGNTIAFSDNEMILWQQSQSAQRSEDLIAPTGSGSLDIADYENNPHKLFPMLREGMERELSEEGTEKNAPIFNLAEKTKIVGFYRWVGKGGLPGFLGVSKIKGNIALKPNSSEVKLFIPETDEIDMKVNTINELIELIDFLFTNEMDNLSVPLYANLKALKQAAIEDPRFLDFIFS</sequence>
<accession>A0A846QXD2</accession>
<organism evidence="1 2">
    <name type="scientific">Saonia flava</name>
    <dbReference type="NCBI Taxonomy" id="523696"/>
    <lineage>
        <taxon>Bacteria</taxon>
        <taxon>Pseudomonadati</taxon>
        <taxon>Bacteroidota</taxon>
        <taxon>Flavobacteriia</taxon>
        <taxon>Flavobacteriales</taxon>
        <taxon>Flavobacteriaceae</taxon>
        <taxon>Saonia</taxon>
    </lineage>
</organism>
<dbReference type="RefSeq" id="WP_167965801.1">
    <property type="nucleotide sequence ID" value="NZ_JAATJJ010000002.1"/>
</dbReference>
<protein>
    <submittedName>
        <fullName evidence="1">Uncharacterized protein</fullName>
    </submittedName>
</protein>
<comment type="caution">
    <text evidence="1">The sequence shown here is derived from an EMBL/GenBank/DDBJ whole genome shotgun (WGS) entry which is preliminary data.</text>
</comment>
<dbReference type="Proteomes" id="UP000590442">
    <property type="component" value="Unassembled WGS sequence"/>
</dbReference>
<dbReference type="AlphaFoldDB" id="A0A846QXD2"/>
<reference evidence="1 2" key="1">
    <citation type="submission" date="2020-03" db="EMBL/GenBank/DDBJ databases">
        <title>Genomic Encyclopedia of Type Strains, Phase IV (KMG-IV): sequencing the most valuable type-strain genomes for metagenomic binning, comparative biology and taxonomic classification.</title>
        <authorList>
            <person name="Goeker M."/>
        </authorList>
    </citation>
    <scope>NUCLEOTIDE SEQUENCE [LARGE SCALE GENOMIC DNA]</scope>
    <source>
        <strain evidence="1 2">DSM 29762</strain>
    </source>
</reference>
<name>A0A846QXD2_9FLAO</name>